<dbReference type="HOGENOM" id="CLU_065557_0_0_9"/>
<dbReference type="InterPro" id="IPR027417">
    <property type="entry name" value="P-loop_NTPase"/>
</dbReference>
<dbReference type="CDD" id="cd01127">
    <property type="entry name" value="TrwB_TraG_TraD_VirD4"/>
    <property type="match status" value="1"/>
</dbReference>
<dbReference type="EMBL" id="CP011013">
    <property type="protein sequence ID" value="AJT51217.1"/>
    <property type="molecule type" value="Genomic_DNA"/>
</dbReference>
<evidence type="ECO:0000313" key="3">
    <source>
        <dbReference type="EMBL" id="AJT51217.1"/>
    </source>
</evidence>
<evidence type="ECO:0000256" key="1">
    <source>
        <dbReference type="PROSITE-ProRule" id="PRU00289"/>
    </source>
</evidence>
<dbReference type="AlphaFoldDB" id="A0A0D4CM34"/>
<keyword evidence="1" id="KW-0067">ATP-binding</keyword>
<gene>
    <name evidence="3" type="ORF">LBLM1_09775</name>
</gene>
<feature type="binding site" evidence="1">
    <location>
        <begin position="146"/>
        <end position="153"/>
    </location>
    <ligand>
        <name>ATP</name>
        <dbReference type="ChEBI" id="CHEBI:30616"/>
    </ligand>
</feature>
<accession>A0A0D4CM34</accession>
<protein>
    <recommendedName>
        <fullName evidence="2">FtsK domain-containing protein</fullName>
    </recommendedName>
</protein>
<organism evidence="3 4">
    <name type="scientific">Limosilactobacillus mucosae LM1</name>
    <dbReference type="NCBI Taxonomy" id="1130798"/>
    <lineage>
        <taxon>Bacteria</taxon>
        <taxon>Bacillati</taxon>
        <taxon>Bacillota</taxon>
        <taxon>Bacilli</taxon>
        <taxon>Lactobacillales</taxon>
        <taxon>Lactobacillaceae</taxon>
        <taxon>Limosilactobacillus</taxon>
    </lineage>
</organism>
<keyword evidence="1" id="KW-0547">Nucleotide-binding</keyword>
<dbReference type="PANTHER" id="PTHR30121">
    <property type="entry name" value="UNCHARACTERIZED PROTEIN YJGR-RELATED"/>
    <property type="match status" value="1"/>
</dbReference>
<dbReference type="InterPro" id="IPR002543">
    <property type="entry name" value="FtsK_dom"/>
</dbReference>
<reference evidence="3 4" key="1">
    <citation type="journal article" date="2012" name="J. Bacteriol.">
        <title>Genome sequence of Lactobacillus mucosae LM1, isolated from piglet feces.</title>
        <authorList>
            <person name="Lee J.H."/>
            <person name="Valeriano V.D."/>
            <person name="Shin Y.R."/>
            <person name="Chae J.P."/>
            <person name="Kim G.B."/>
            <person name="Ham J.S."/>
            <person name="Chun J."/>
            <person name="Kang D.K."/>
        </authorList>
    </citation>
    <scope>NUCLEOTIDE SEQUENCE [LARGE SCALE GENOMIC DNA]</scope>
    <source>
        <strain evidence="3 4">LM1</strain>
    </source>
</reference>
<dbReference type="PANTHER" id="PTHR30121:SF6">
    <property type="entry name" value="SLR6007 PROTEIN"/>
    <property type="match status" value="1"/>
</dbReference>
<dbReference type="SMART" id="SM00382">
    <property type="entry name" value="AAA"/>
    <property type="match status" value="1"/>
</dbReference>
<name>A0A0D4CM34_LIMMU</name>
<dbReference type="RefSeq" id="WP_006499655.1">
    <property type="nucleotide sequence ID" value="NZ_CP011013.1"/>
</dbReference>
<keyword evidence="4" id="KW-1185">Reference proteome</keyword>
<dbReference type="InterPro" id="IPR051162">
    <property type="entry name" value="T4SS_component"/>
</dbReference>
<dbReference type="STRING" id="1130798.LBLM1_09775"/>
<sequence>MTEIELQKYISSVLQSALKTDGETSSLNGYAVSVKLDEHTGQGHFDFIPTYPVKYAVDKKLNGAILSILSGALYPFFTLFAGGPSFVSTNLPLTRARALRFYFKVGTYSRKKVSIDESYIYSDFLPIMSGFDYDFKHNSGHVAITGSSGSGKTVMAEYLLSQFWLIGAKIIIIDPKLDRNLWSFASSRGIEYHYPKVDSNPNAFDNEVLDVLSKAVKKIGERQSHFLKNESATFTPYIIFVDEAAAYSSKASRELMEKIVLMGRACRVWLFVSAQSMDATSVLSSTARDSMGLRVILSANPSAEDCRYLMKGFDPNDIVIPHDEYSFGLGLIEQKSDGRVTPLLAPYIQNSE</sequence>
<dbReference type="Gene3D" id="3.40.50.300">
    <property type="entry name" value="P-loop containing nucleotide triphosphate hydrolases"/>
    <property type="match status" value="1"/>
</dbReference>
<dbReference type="KEGG" id="lmu:LBLM1_09775"/>
<dbReference type="GO" id="GO:0005524">
    <property type="term" value="F:ATP binding"/>
    <property type="evidence" value="ECO:0007669"/>
    <property type="project" value="UniProtKB-UniRule"/>
</dbReference>
<dbReference type="PROSITE" id="PS50901">
    <property type="entry name" value="FTSK"/>
    <property type="match status" value="1"/>
</dbReference>
<dbReference type="InterPro" id="IPR003593">
    <property type="entry name" value="AAA+_ATPase"/>
</dbReference>
<dbReference type="Pfam" id="PF12846">
    <property type="entry name" value="AAA_10"/>
    <property type="match status" value="1"/>
</dbReference>
<feature type="domain" description="FtsK" evidence="2">
    <location>
        <begin position="128"/>
        <end position="306"/>
    </location>
</feature>
<dbReference type="Proteomes" id="UP000003645">
    <property type="component" value="Chromosome"/>
</dbReference>
<dbReference type="OrthoDB" id="2231693at2"/>
<dbReference type="SUPFAM" id="SSF52540">
    <property type="entry name" value="P-loop containing nucleoside triphosphate hydrolases"/>
    <property type="match status" value="1"/>
</dbReference>
<evidence type="ECO:0000313" key="4">
    <source>
        <dbReference type="Proteomes" id="UP000003645"/>
    </source>
</evidence>
<evidence type="ECO:0000259" key="2">
    <source>
        <dbReference type="PROSITE" id="PS50901"/>
    </source>
</evidence>
<proteinExistence type="predicted"/>
<dbReference type="GO" id="GO:0003677">
    <property type="term" value="F:DNA binding"/>
    <property type="evidence" value="ECO:0007669"/>
    <property type="project" value="InterPro"/>
</dbReference>